<name>A0A1U7MY45_9CYAN</name>
<dbReference type="EMBL" id="MKZS01000001">
    <property type="protein sequence ID" value="OLT58638.1"/>
    <property type="molecule type" value="Genomic_DNA"/>
</dbReference>
<evidence type="ECO:0000256" key="1">
    <source>
        <dbReference type="ARBA" id="ARBA00004613"/>
    </source>
</evidence>
<dbReference type="SUPFAM" id="SSF51120">
    <property type="entry name" value="beta-Roll"/>
    <property type="match status" value="1"/>
</dbReference>
<reference evidence="4 5" key="1">
    <citation type="submission" date="2016-10" db="EMBL/GenBank/DDBJ databases">
        <title>Comparative genomics uncovers the prolific and rare metabolic potential of the cyanobacterial genus Moorea.</title>
        <authorList>
            <person name="Leao T."/>
            <person name="Castelao G."/>
            <person name="Korobeynikov A."/>
            <person name="Monroe E.A."/>
            <person name="Podell S."/>
            <person name="Glukhov E."/>
            <person name="Allen E."/>
            <person name="Gerwick W.H."/>
            <person name="Gerwick L."/>
        </authorList>
    </citation>
    <scope>NUCLEOTIDE SEQUENCE [LARGE SCALE GENOMIC DNA]</scope>
    <source>
        <strain evidence="4 5">PNG5-198</strain>
    </source>
</reference>
<proteinExistence type="predicted"/>
<dbReference type="GO" id="GO:0005509">
    <property type="term" value="F:calcium ion binding"/>
    <property type="evidence" value="ECO:0007669"/>
    <property type="project" value="InterPro"/>
</dbReference>
<protein>
    <recommendedName>
        <fullName evidence="6">Calcium-binding protein</fullName>
    </recommendedName>
</protein>
<organism evidence="4 5">
    <name type="scientific">Moorena bouillonii PNG</name>
    <dbReference type="NCBI Taxonomy" id="568701"/>
    <lineage>
        <taxon>Bacteria</taxon>
        <taxon>Bacillati</taxon>
        <taxon>Cyanobacteriota</taxon>
        <taxon>Cyanophyceae</taxon>
        <taxon>Coleofasciculales</taxon>
        <taxon>Coleofasciculaceae</taxon>
        <taxon>Moorena</taxon>
    </lineage>
</organism>
<dbReference type="Gene3D" id="2.150.10.10">
    <property type="entry name" value="Serralysin-like metalloprotease, C-terminal"/>
    <property type="match status" value="4"/>
</dbReference>
<dbReference type="RefSeq" id="WP_075897285.1">
    <property type="nucleotide sequence ID" value="NZ_MKZS01000001.1"/>
</dbReference>
<accession>A0A1U7MY45</accession>
<dbReference type="InterPro" id="IPR018511">
    <property type="entry name" value="Hemolysin-typ_Ca-bd_CS"/>
</dbReference>
<dbReference type="AlphaFoldDB" id="A0A1U7MY45"/>
<dbReference type="GO" id="GO:0005576">
    <property type="term" value="C:extracellular region"/>
    <property type="evidence" value="ECO:0007669"/>
    <property type="project" value="UniProtKB-SubCell"/>
</dbReference>
<evidence type="ECO:0000313" key="4">
    <source>
        <dbReference type="EMBL" id="OLT58638.1"/>
    </source>
</evidence>
<dbReference type="PANTHER" id="PTHR38340">
    <property type="entry name" value="S-LAYER PROTEIN"/>
    <property type="match status" value="1"/>
</dbReference>
<dbReference type="PANTHER" id="PTHR38340:SF1">
    <property type="entry name" value="S-LAYER PROTEIN"/>
    <property type="match status" value="1"/>
</dbReference>
<sequence>MQSVKEEAVWSLRFCQSRSNQLLMTIRYFLGAAIETLGTSKNKSKFTMATLIDTIESLPSGLIPKSELESIKSLPKSIQDQEVRSPILPSKSPILTPLSFKQIQDLVPNESDLKTFSSTTKISGPFNFIIGTPNADFLLGTANDDLILGLEGNDIIIGLGGNDLLFGQEGNDTIIGGSGNDFLFGGSGNDVLSGDSGHDCLFGGSGEDTLFGGSGNDSLLGGDGNDSLLGGSDNDTLSGDSGNDSLSGDSGNDSLLGGLGNDSLSGGDGDDTIVGVDPSSNNPGVNEIDILTGGAGADTFVLGDENNAYYVGAGWFGFNDYAVITDFESGIDKIKLHGAIGDYIFGDNFISMNTPSLEVIAIVTDTYNLGDLMF</sequence>
<dbReference type="InterPro" id="IPR050557">
    <property type="entry name" value="RTX_toxin/Mannuronan_C5-epim"/>
</dbReference>
<keyword evidence="2" id="KW-0964">Secreted</keyword>
<keyword evidence="5" id="KW-1185">Reference proteome</keyword>
<comment type="caution">
    <text evidence="4">The sequence shown here is derived from an EMBL/GenBank/DDBJ whole genome shotgun (WGS) entry which is preliminary data.</text>
</comment>
<dbReference type="InterPro" id="IPR001343">
    <property type="entry name" value="Hemolysn_Ca-bd"/>
</dbReference>
<feature type="compositionally biased region" description="Low complexity" evidence="3">
    <location>
        <begin position="230"/>
        <end position="265"/>
    </location>
</feature>
<evidence type="ECO:0000313" key="5">
    <source>
        <dbReference type="Proteomes" id="UP000186657"/>
    </source>
</evidence>
<evidence type="ECO:0008006" key="6">
    <source>
        <dbReference type="Google" id="ProtNLM"/>
    </source>
</evidence>
<evidence type="ECO:0000256" key="2">
    <source>
        <dbReference type="ARBA" id="ARBA00022525"/>
    </source>
</evidence>
<dbReference type="InterPro" id="IPR011049">
    <property type="entry name" value="Serralysin-like_metalloprot_C"/>
</dbReference>
<dbReference type="PRINTS" id="PR00313">
    <property type="entry name" value="CABNDNGRPT"/>
</dbReference>
<gene>
    <name evidence="4" type="ORF">BJP37_05820</name>
</gene>
<evidence type="ECO:0000256" key="3">
    <source>
        <dbReference type="SAM" id="MobiDB-lite"/>
    </source>
</evidence>
<dbReference type="Proteomes" id="UP000186657">
    <property type="component" value="Unassembled WGS sequence"/>
</dbReference>
<dbReference type="PROSITE" id="PS00330">
    <property type="entry name" value="HEMOLYSIN_CALCIUM"/>
    <property type="match status" value="5"/>
</dbReference>
<dbReference type="Pfam" id="PF00353">
    <property type="entry name" value="HemolysinCabind"/>
    <property type="match status" value="5"/>
</dbReference>
<feature type="region of interest" description="Disordered" evidence="3">
    <location>
        <begin position="230"/>
        <end position="281"/>
    </location>
</feature>
<comment type="subcellular location">
    <subcellularLocation>
        <location evidence="1">Secreted</location>
    </subcellularLocation>
</comment>